<feature type="chain" id="PRO_5047285662" evidence="1">
    <location>
        <begin position="21"/>
        <end position="115"/>
    </location>
</feature>
<keyword evidence="3" id="KW-1185">Reference proteome</keyword>
<dbReference type="EMBL" id="JAQQWK010000002">
    <property type="protein sequence ID" value="KAK8052356.1"/>
    <property type="molecule type" value="Genomic_DNA"/>
</dbReference>
<proteinExistence type="predicted"/>
<feature type="signal peptide" evidence="1">
    <location>
        <begin position="1"/>
        <end position="20"/>
    </location>
</feature>
<comment type="caution">
    <text evidence="2">The sequence shown here is derived from an EMBL/GenBank/DDBJ whole genome shotgun (WGS) entry which is preliminary data.</text>
</comment>
<accession>A0ABR1U2K9</accession>
<evidence type="ECO:0000256" key="1">
    <source>
        <dbReference type="SAM" id="SignalP"/>
    </source>
</evidence>
<evidence type="ECO:0000313" key="3">
    <source>
        <dbReference type="Proteomes" id="UP001444661"/>
    </source>
</evidence>
<keyword evidence="1" id="KW-0732">Signal</keyword>
<reference evidence="2 3" key="1">
    <citation type="submission" date="2023-01" db="EMBL/GenBank/DDBJ databases">
        <title>Analysis of 21 Apiospora genomes using comparative genomics revels a genus with tremendous synthesis potential of carbohydrate active enzymes and secondary metabolites.</title>
        <authorList>
            <person name="Sorensen T."/>
        </authorList>
    </citation>
    <scope>NUCLEOTIDE SEQUENCE [LARGE SCALE GENOMIC DNA]</scope>
    <source>
        <strain evidence="2 3">CBS 33761</strain>
    </source>
</reference>
<gene>
    <name evidence="2" type="ORF">PG993_003741</name>
</gene>
<organism evidence="2 3">
    <name type="scientific">Apiospora rasikravindrae</name>
    <dbReference type="NCBI Taxonomy" id="990691"/>
    <lineage>
        <taxon>Eukaryota</taxon>
        <taxon>Fungi</taxon>
        <taxon>Dikarya</taxon>
        <taxon>Ascomycota</taxon>
        <taxon>Pezizomycotina</taxon>
        <taxon>Sordariomycetes</taxon>
        <taxon>Xylariomycetidae</taxon>
        <taxon>Amphisphaeriales</taxon>
        <taxon>Apiosporaceae</taxon>
        <taxon>Apiospora</taxon>
    </lineage>
</organism>
<evidence type="ECO:0000313" key="2">
    <source>
        <dbReference type="EMBL" id="KAK8052356.1"/>
    </source>
</evidence>
<name>A0ABR1U2K9_9PEZI</name>
<protein>
    <submittedName>
        <fullName evidence="2">Uncharacterized protein</fullName>
    </submittedName>
</protein>
<sequence>MHVQQFFILLAAVGNTITEARPSAPTPRQINAGSFECNTARVRIVANLQETRSNVEGIADAATKDAANEGLNQSSSAINTIAVAIFSGQAPPGDARLDVEAGLNVTQAALQGGDQ</sequence>
<dbReference type="Proteomes" id="UP001444661">
    <property type="component" value="Unassembled WGS sequence"/>
</dbReference>